<dbReference type="GO" id="GO:0005524">
    <property type="term" value="F:ATP binding"/>
    <property type="evidence" value="ECO:0007669"/>
    <property type="project" value="UniProtKB-KW"/>
</dbReference>
<dbReference type="InterPro" id="IPR003593">
    <property type="entry name" value="AAA+_ATPase"/>
</dbReference>
<dbReference type="InterPro" id="IPR050763">
    <property type="entry name" value="ABC_transporter_ATP-binding"/>
</dbReference>
<dbReference type="PROSITE" id="PS50893">
    <property type="entry name" value="ABC_TRANSPORTER_2"/>
    <property type="match status" value="1"/>
</dbReference>
<dbReference type="SUPFAM" id="SSF52540">
    <property type="entry name" value="P-loop containing nucleoside triphosphate hydrolases"/>
    <property type="match status" value="1"/>
</dbReference>
<evidence type="ECO:0000313" key="7">
    <source>
        <dbReference type="Proteomes" id="UP000033566"/>
    </source>
</evidence>
<keyword evidence="5" id="KW-0046">Antibiotic resistance</keyword>
<comment type="subcellular location">
    <subcellularLocation>
        <location evidence="1">Cell membrane</location>
        <topology evidence="1">Peripheral membrane protein</topology>
    </subcellularLocation>
</comment>
<dbReference type="PANTHER" id="PTHR42711">
    <property type="entry name" value="ABC TRANSPORTER ATP-BINDING PROTEIN"/>
    <property type="match status" value="1"/>
</dbReference>
<dbReference type="STRING" id="161896.UL81_08145"/>
<accession>A0A0F6QZ15</accession>
<dbReference type="KEGG" id="ccj:UL81_08145"/>
<evidence type="ECO:0000256" key="5">
    <source>
        <dbReference type="ARBA" id="ARBA00023251"/>
    </source>
</evidence>
<dbReference type="Pfam" id="PF00005">
    <property type="entry name" value="ABC_tran"/>
    <property type="match status" value="1"/>
</dbReference>
<evidence type="ECO:0000313" key="6">
    <source>
        <dbReference type="EMBL" id="AKE39583.1"/>
    </source>
</evidence>
<keyword evidence="2" id="KW-0813">Transport</keyword>
<dbReference type="OrthoDB" id="9804819at2"/>
<dbReference type="RefSeq" id="WP_035105326.1">
    <property type="nucleotide sequence ID" value="NZ_CP011311.1"/>
</dbReference>
<dbReference type="AlphaFoldDB" id="A0A0F6QZ15"/>
<sequence>MKPVVAVEQLHFAYGKNSVLKGVDLNIDQGEIVCLLGPNGVGKTTLIENLFGSLKPNEGSIRVLGEDPMSASNDFWAKVSLVQQNWADHKKWTVRDQLEWIRATYATQTDDVLSVDEALDLVGLPEKAKSKMSRLSGGQRRSIDFAAALLPNPQLLVLDEPTTGLDPRSKARIHDRISMLQDKQTTVLMTTHDLAEAEKIADRVVIMDNGRIVANGTPRQLRSEYDHGAEVSWTQDGQAFVHSTESPEAFLQALDLNSISNLTVTRSSLEDAYLQIVQKFAQKEEEAA</sequence>
<evidence type="ECO:0000256" key="2">
    <source>
        <dbReference type="ARBA" id="ARBA00022448"/>
    </source>
</evidence>
<protein>
    <submittedName>
        <fullName evidence="6">ABC-type multidrug transport system, ATPase component</fullName>
    </submittedName>
</protein>
<dbReference type="Gene3D" id="3.40.50.300">
    <property type="entry name" value="P-loop containing nucleotide triphosphate hydrolases"/>
    <property type="match status" value="1"/>
</dbReference>
<name>A0A0F6QZ15_9CORY</name>
<dbReference type="GO" id="GO:0005886">
    <property type="term" value="C:plasma membrane"/>
    <property type="evidence" value="ECO:0007669"/>
    <property type="project" value="UniProtKB-SubCell"/>
</dbReference>
<dbReference type="EMBL" id="CP011311">
    <property type="protein sequence ID" value="AKE39583.1"/>
    <property type="molecule type" value="Genomic_DNA"/>
</dbReference>
<dbReference type="GO" id="GO:0046677">
    <property type="term" value="P:response to antibiotic"/>
    <property type="evidence" value="ECO:0007669"/>
    <property type="project" value="UniProtKB-KW"/>
</dbReference>
<dbReference type="GO" id="GO:0016887">
    <property type="term" value="F:ATP hydrolysis activity"/>
    <property type="evidence" value="ECO:0007669"/>
    <property type="project" value="InterPro"/>
</dbReference>
<keyword evidence="7" id="KW-1185">Reference proteome</keyword>
<dbReference type="HOGENOM" id="CLU_000604_1_2_11"/>
<gene>
    <name evidence="6" type="ORF">UL81_08145</name>
</gene>
<evidence type="ECO:0000256" key="4">
    <source>
        <dbReference type="ARBA" id="ARBA00022840"/>
    </source>
</evidence>
<dbReference type="Proteomes" id="UP000033566">
    <property type="component" value="Chromosome"/>
</dbReference>
<dbReference type="SMART" id="SM00382">
    <property type="entry name" value="AAA"/>
    <property type="match status" value="1"/>
</dbReference>
<dbReference type="PANTHER" id="PTHR42711:SF17">
    <property type="entry name" value="ABC TRANSPORTER ATP-BINDING PROTEIN"/>
    <property type="match status" value="1"/>
</dbReference>
<dbReference type="InterPro" id="IPR003439">
    <property type="entry name" value="ABC_transporter-like_ATP-bd"/>
</dbReference>
<evidence type="ECO:0000256" key="3">
    <source>
        <dbReference type="ARBA" id="ARBA00022741"/>
    </source>
</evidence>
<dbReference type="PATRIC" id="fig|161896.4.peg.1596"/>
<reference evidence="6 7" key="1">
    <citation type="journal article" date="2015" name="Genome Announc.">
        <title>Complete Genome Sequence of Corynebacterium camporealensis DSM 44610, Isolated from the Milk of a Manchega Sheep with Subclinical Mastitis.</title>
        <authorList>
            <person name="Ruckert C."/>
            <person name="Albersmeier A."/>
            <person name="Winkler A."/>
            <person name="Tauch A."/>
        </authorList>
    </citation>
    <scope>NUCLEOTIDE SEQUENCE [LARGE SCALE GENOMIC DNA]</scope>
    <source>
        <strain evidence="6 7">DSM 44610</strain>
    </source>
</reference>
<evidence type="ECO:0000256" key="1">
    <source>
        <dbReference type="ARBA" id="ARBA00004202"/>
    </source>
</evidence>
<keyword evidence="3" id="KW-0547">Nucleotide-binding</keyword>
<dbReference type="InterPro" id="IPR027417">
    <property type="entry name" value="P-loop_NTPase"/>
</dbReference>
<dbReference type="CDD" id="cd03230">
    <property type="entry name" value="ABC_DR_subfamily_A"/>
    <property type="match status" value="1"/>
</dbReference>
<proteinExistence type="predicted"/>
<organism evidence="6 7">
    <name type="scientific">Corynebacterium camporealensis</name>
    <dbReference type="NCBI Taxonomy" id="161896"/>
    <lineage>
        <taxon>Bacteria</taxon>
        <taxon>Bacillati</taxon>
        <taxon>Actinomycetota</taxon>
        <taxon>Actinomycetes</taxon>
        <taxon>Mycobacteriales</taxon>
        <taxon>Corynebacteriaceae</taxon>
        <taxon>Corynebacterium</taxon>
    </lineage>
</organism>
<keyword evidence="4" id="KW-0067">ATP-binding</keyword>